<reference evidence="1" key="1">
    <citation type="submission" date="2022-07" db="EMBL/GenBank/DDBJ databases">
        <title>Genome Sequence of Phlebia brevispora.</title>
        <authorList>
            <person name="Buettner E."/>
        </authorList>
    </citation>
    <scope>NUCLEOTIDE SEQUENCE</scope>
    <source>
        <strain evidence="1">MPL23</strain>
    </source>
</reference>
<protein>
    <submittedName>
        <fullName evidence="1">Uncharacterized protein</fullName>
    </submittedName>
</protein>
<organism evidence="1 2">
    <name type="scientific">Phlebia brevispora</name>
    <dbReference type="NCBI Taxonomy" id="194682"/>
    <lineage>
        <taxon>Eukaryota</taxon>
        <taxon>Fungi</taxon>
        <taxon>Dikarya</taxon>
        <taxon>Basidiomycota</taxon>
        <taxon>Agaricomycotina</taxon>
        <taxon>Agaricomycetes</taxon>
        <taxon>Polyporales</taxon>
        <taxon>Meruliaceae</taxon>
        <taxon>Phlebia</taxon>
    </lineage>
</organism>
<accession>A0ACC1SPX6</accession>
<dbReference type="EMBL" id="JANHOG010001097">
    <property type="protein sequence ID" value="KAJ3544222.1"/>
    <property type="molecule type" value="Genomic_DNA"/>
</dbReference>
<evidence type="ECO:0000313" key="1">
    <source>
        <dbReference type="EMBL" id="KAJ3544222.1"/>
    </source>
</evidence>
<comment type="caution">
    <text evidence="1">The sequence shown here is derived from an EMBL/GenBank/DDBJ whole genome shotgun (WGS) entry which is preliminary data.</text>
</comment>
<sequence length="406" mass="45101">MMPLVCSCGPVPVALNDAIRKASVRLLQGRSPAEAPGSIVLGSFASQRLDIAHLPKIKLFVELRTLRGVRVVPQQAESPRAILIHLSHQPRGELLTVMDDKLEMQTARRVPLSRSQRYYADRGDLYIQTFTDGVVFRISERELCQDAIGLQEAFMQIRTADAVAGRTEGNAVLLVNVDSTEFGVLCDYIYNPRFHEEFGDVEALVSLLRMGFIFRIPSAYRDARRGLSNHAGLSYARKLSLSERYGISDWFRPSLRALLSQPLAALREDDLSYLRPQMSLALIRIHHAVNGLRHSMTLSIPSAHGVCEARSHCALAWSTLWTVIAIPRLLSSWPGNLSLNALSGAFHDHPAHSAICRACFVSYMDVVAALLMQEDDIISEGIEAHFNLESFARIASRLAHIGMLPL</sequence>
<gene>
    <name evidence="1" type="ORF">NM688_g5767</name>
</gene>
<name>A0ACC1SPX6_9APHY</name>
<dbReference type="Proteomes" id="UP001148662">
    <property type="component" value="Unassembled WGS sequence"/>
</dbReference>
<keyword evidence="2" id="KW-1185">Reference proteome</keyword>
<evidence type="ECO:0000313" key="2">
    <source>
        <dbReference type="Proteomes" id="UP001148662"/>
    </source>
</evidence>
<proteinExistence type="predicted"/>